<comment type="caution">
    <text evidence="9">Lacks conserved residue(s) required for the propagation of feature annotation.</text>
</comment>
<evidence type="ECO:0000256" key="2">
    <source>
        <dbReference type="ARBA" id="ARBA00011779"/>
    </source>
</evidence>
<feature type="domain" description="ABC transmembrane type-1" evidence="10">
    <location>
        <begin position="69"/>
        <end position="265"/>
    </location>
</feature>
<feature type="transmembrane region" description="Helical" evidence="9">
    <location>
        <begin position="76"/>
        <end position="95"/>
    </location>
</feature>
<evidence type="ECO:0000256" key="7">
    <source>
        <dbReference type="ARBA" id="ARBA00023136"/>
    </source>
</evidence>
<evidence type="ECO:0000256" key="6">
    <source>
        <dbReference type="ARBA" id="ARBA00023032"/>
    </source>
</evidence>
<sequence>MSQKTAKRAGVRVPRHNLTRPAGIGLGLTVMWFSLLVLIPLALVIVQAVDGGWDNFVATLTNPQTSAAIWLTVRQAFYVTAINAVAGTLIAWVLVRDNFPGKRLLEVVIDIPFALPTIVAGLVLLSTYGPKSPLGIDIANTEASVFLALLFVTVPFVVRTVQPVLLELEPEVEEAARSLGASRLQVWTRVVLPSLVPAITAGATLAFARGISEYGSLVLLSGNLPFVSEVAAVRIFSYIENDNVGAAASVALILLVVALAAIIALDLISRKVARRG</sequence>
<evidence type="ECO:0000259" key="10">
    <source>
        <dbReference type="PROSITE" id="PS50928"/>
    </source>
</evidence>
<keyword evidence="12" id="KW-1185">Reference proteome</keyword>
<dbReference type="PROSITE" id="PS50928">
    <property type="entry name" value="ABC_TM1"/>
    <property type="match status" value="1"/>
</dbReference>
<evidence type="ECO:0000256" key="8">
    <source>
        <dbReference type="ARBA" id="ARBA00025323"/>
    </source>
</evidence>
<keyword evidence="3 9" id="KW-0813">Transport</keyword>
<dbReference type="CDD" id="cd06261">
    <property type="entry name" value="TM_PBP2"/>
    <property type="match status" value="1"/>
</dbReference>
<proteinExistence type="inferred from homology"/>
<feature type="transmembrane region" description="Helical" evidence="9">
    <location>
        <begin position="246"/>
        <end position="268"/>
    </location>
</feature>
<feature type="transmembrane region" description="Helical" evidence="9">
    <location>
        <begin position="186"/>
        <end position="208"/>
    </location>
</feature>
<dbReference type="GO" id="GO:0005886">
    <property type="term" value="C:plasma membrane"/>
    <property type="evidence" value="ECO:0007669"/>
    <property type="project" value="InterPro"/>
</dbReference>
<accession>A0A542ZA52</accession>
<comment type="function">
    <text evidence="8">Part of the ABC transporter complex CysAWTP (TC 3.A.1.6.1) involved in sulfate/thiosulfate import. Probably responsible for the translocation of the substrate across the membrane.</text>
</comment>
<feature type="transmembrane region" description="Helical" evidence="9">
    <location>
        <begin position="21"/>
        <end position="46"/>
    </location>
</feature>
<dbReference type="InterPro" id="IPR035906">
    <property type="entry name" value="MetI-like_sf"/>
</dbReference>
<dbReference type="InterPro" id="IPR005667">
    <property type="entry name" value="Sulph_transpt2"/>
</dbReference>
<reference evidence="11 12" key="1">
    <citation type="submission" date="2019-06" db="EMBL/GenBank/DDBJ databases">
        <title>Sequencing the genomes of 1000 actinobacteria strains.</title>
        <authorList>
            <person name="Klenk H.-P."/>
        </authorList>
    </citation>
    <scope>NUCLEOTIDE SEQUENCE [LARGE SCALE GENOMIC DNA]</scope>
    <source>
        <strain evidence="11 12">DSM 4813</strain>
    </source>
</reference>
<dbReference type="InterPro" id="IPR011865">
    <property type="entry name" value="CysT_permease"/>
</dbReference>
<evidence type="ECO:0000256" key="5">
    <source>
        <dbReference type="ARBA" id="ARBA00022989"/>
    </source>
</evidence>
<keyword evidence="6 9" id="KW-0764">Sulfate transport</keyword>
<comment type="caution">
    <text evidence="11">The sequence shown here is derived from an EMBL/GenBank/DDBJ whole genome shotgun (WGS) entry which is preliminary data.</text>
</comment>
<dbReference type="Proteomes" id="UP000315389">
    <property type="component" value="Unassembled WGS sequence"/>
</dbReference>
<dbReference type="AlphaFoldDB" id="A0A542ZA52"/>
<dbReference type="PANTHER" id="PTHR30406">
    <property type="entry name" value="SULFATE TRANSPORT SYSTEM PERMEASE PROTEIN"/>
    <property type="match status" value="1"/>
</dbReference>
<keyword evidence="7 9" id="KW-0472">Membrane</keyword>
<evidence type="ECO:0000256" key="1">
    <source>
        <dbReference type="ARBA" id="ARBA00004141"/>
    </source>
</evidence>
<evidence type="ECO:0000256" key="4">
    <source>
        <dbReference type="ARBA" id="ARBA00022692"/>
    </source>
</evidence>
<dbReference type="RefSeq" id="WP_246046234.1">
    <property type="nucleotide sequence ID" value="NZ_BAAASV010000002.1"/>
</dbReference>
<gene>
    <name evidence="11" type="ORF">FB461_2333</name>
</gene>
<dbReference type="NCBIfam" id="TIGR02139">
    <property type="entry name" value="permease_CysT"/>
    <property type="match status" value="1"/>
</dbReference>
<dbReference type="PANTHER" id="PTHR30406:SF8">
    <property type="entry name" value="SULFATE TRANSPORT SYSTEM PERMEASE PROTEIN CYST"/>
    <property type="match status" value="1"/>
</dbReference>
<comment type="subcellular location">
    <subcellularLocation>
        <location evidence="1">Membrane</location>
        <topology evidence="1">Multi-pass membrane protein</topology>
    </subcellularLocation>
</comment>
<evidence type="ECO:0000256" key="9">
    <source>
        <dbReference type="RuleBase" id="RU366001"/>
    </source>
</evidence>
<dbReference type="InterPro" id="IPR000515">
    <property type="entry name" value="MetI-like"/>
</dbReference>
<comment type="function">
    <text evidence="9">Part of the ABC transporter complex (TC 3.A.1.6.1) involved in sulfate/thiosulfate import.</text>
</comment>
<evidence type="ECO:0000313" key="11">
    <source>
        <dbReference type="EMBL" id="TQL57212.1"/>
    </source>
</evidence>
<dbReference type="GO" id="GO:0015419">
    <property type="term" value="F:ABC-type sulfate transporter activity"/>
    <property type="evidence" value="ECO:0007669"/>
    <property type="project" value="UniProtKB-UniRule"/>
</dbReference>
<dbReference type="Pfam" id="PF00528">
    <property type="entry name" value="BPD_transp_1"/>
    <property type="match status" value="1"/>
</dbReference>
<dbReference type="EMBL" id="VFOS01000005">
    <property type="protein sequence ID" value="TQL57212.1"/>
    <property type="molecule type" value="Genomic_DNA"/>
</dbReference>
<name>A0A542ZA52_RARFA</name>
<comment type="subunit">
    <text evidence="2">The complex is composed of two ATP-binding proteins (CysA), two transmembrane proteins (CysT and CysW) and a solute-binding protein (CysP).</text>
</comment>
<protein>
    <recommendedName>
        <fullName evidence="9">Sulfate transport system permease protein CysT</fullName>
    </recommendedName>
</protein>
<feature type="transmembrane region" description="Helical" evidence="9">
    <location>
        <begin position="145"/>
        <end position="166"/>
    </location>
</feature>
<evidence type="ECO:0000256" key="3">
    <source>
        <dbReference type="ARBA" id="ARBA00022448"/>
    </source>
</evidence>
<dbReference type="SUPFAM" id="SSF161098">
    <property type="entry name" value="MetI-like"/>
    <property type="match status" value="1"/>
</dbReference>
<evidence type="ECO:0000313" key="12">
    <source>
        <dbReference type="Proteomes" id="UP000315389"/>
    </source>
</evidence>
<keyword evidence="5 9" id="KW-1133">Transmembrane helix</keyword>
<feature type="transmembrane region" description="Helical" evidence="9">
    <location>
        <begin position="107"/>
        <end position="125"/>
    </location>
</feature>
<organism evidence="11 12">
    <name type="scientific">Rarobacter faecitabidus</name>
    <dbReference type="NCBI Taxonomy" id="13243"/>
    <lineage>
        <taxon>Bacteria</taxon>
        <taxon>Bacillati</taxon>
        <taxon>Actinomycetota</taxon>
        <taxon>Actinomycetes</taxon>
        <taxon>Micrococcales</taxon>
        <taxon>Rarobacteraceae</taxon>
        <taxon>Rarobacter</taxon>
    </lineage>
</organism>
<keyword evidence="4 9" id="KW-0812">Transmembrane</keyword>
<comment type="similarity">
    <text evidence="9">Belongs to the binding-protein-dependent transport system permease family. CysTW subfamily.</text>
</comment>
<dbReference type="Gene3D" id="1.10.3720.10">
    <property type="entry name" value="MetI-like"/>
    <property type="match status" value="1"/>
</dbReference>
<dbReference type="NCBIfam" id="TIGR00969">
    <property type="entry name" value="3a0106s02"/>
    <property type="match status" value="1"/>
</dbReference>